<accession>A0ACC3YRI4</accession>
<evidence type="ECO:0000313" key="1">
    <source>
        <dbReference type="EMBL" id="KAL0934071.1"/>
    </source>
</evidence>
<proteinExistence type="predicted"/>
<protein>
    <submittedName>
        <fullName evidence="1">Uncharacterized protein</fullName>
    </submittedName>
</protein>
<keyword evidence="2" id="KW-1185">Reference proteome</keyword>
<comment type="caution">
    <text evidence="1">The sequence shown here is derived from an EMBL/GenBank/DDBJ whole genome shotgun (WGS) entry which is preliminary data.</text>
</comment>
<gene>
    <name evidence="1" type="ORF">CTRU02_210870</name>
</gene>
<reference evidence="1 2" key="1">
    <citation type="journal article" date="2020" name="Phytopathology">
        <title>Genome Sequence Resources of Colletotrichum truncatum, C. plurivorum, C. musicola, and C. sojae: Four Species Pathogenic to Soybean (Glycine max).</title>
        <authorList>
            <person name="Rogerio F."/>
            <person name="Boufleur T.R."/>
            <person name="Ciampi-Guillardi M."/>
            <person name="Sukno S.A."/>
            <person name="Thon M.R."/>
            <person name="Massola Junior N.S."/>
            <person name="Baroncelli R."/>
        </authorList>
    </citation>
    <scope>NUCLEOTIDE SEQUENCE [LARGE SCALE GENOMIC DNA]</scope>
    <source>
        <strain evidence="1 2">CMES1059</strain>
    </source>
</reference>
<dbReference type="EMBL" id="VUJX02000007">
    <property type="protein sequence ID" value="KAL0934071.1"/>
    <property type="molecule type" value="Genomic_DNA"/>
</dbReference>
<name>A0ACC3YRI4_COLTU</name>
<sequence>MSSRWFKKIKSKVRHPDSASPRVSPPSVPIAQPSAVPQTSAAPQTSTSTTSLKERLWNQAYDELKLSESDVVEAYEKLLSDELLGDNPPPTATAADGHSNKPPSEERWRLMERLVQAGLQKIEKEAATKQKISEGIRIISPLKDVIGKAMQAAPQAAVAWVGVSFALEVSYSSDLHAFTDDPQLLANPFTEPGINLDGIAYVTSRMEWYWNLVDLLLDQEGSKPEFEGLRGQLEKHILELYQELLVYQIKSICLYNRKRVVVFLRDIVKLENWTIQIDDIKAAETAVLSDSEQYNSQKTRRHLQLLETTAEHQLKEMQSVTNAIHQQTKRQEEYQQSQDDKKCLNDLFQTDPRHDKTRIQETKGGLLRESYCWILDHPKYREWRTDAQRRLLWIRGDPGKGKTMLLCGIIDELEKDSSSKLAYFFCQATVGNLSNATSVLRGLIFSLAKQYPRLIRHVREEYDGGGKQRFEDLNAWEVMSKILKAMLHDPILDDVLLIVDALDECETNRPKLLHFITQVSLTSRAKWIVSSRNWLEIEEILGNGSQQITPKHQDTLSLELNPESVSEAVRSYIQYKVDELAVLKSYDNTTRAEVQRHLINNSNDTFLWVALVCKHLAGENVRKRHTREALKRFPPGLESLYERMIDYISRSDDADICKDILAVFSVVYRPLTLQELMCMVQLPASFGNDLQILEELIVSCGSFLTLRGDTIYFVHQSAKDFLLNKTYKGFDQILPFGIAQQHYNVFSRSLEVLSKILKRDIYELRAPGSLTEDIIPPDPDPLAPLKYSCTYWVDHLQHSNPTDSPARDDLRDNASIHKFMGCHYLHWLEAQSLLLGMSEAVLAIGLLENLVTSADSQQLTDLIRDAHRFILSYKYCIETAPLQIYVSALLFSPKHSLVRQLYQAEAPTWVTVTTDVEANWNACLQTLEGHSNSVCSVAFSPNGCQLASASHDETIKLWDVATGQCQKTLEGHGNYATSVAFPPDGRQLASAYNDKTIKLYDVATGQCQQTLEGHGDSISSVVFSPDGRQLASASHDGTIKLWDIATGQCQQTLEGHGDGINSVVFSPDGQQLASASHDETIKIWDIATGQCQQTLEGHGGWVLSVAFSPDGRRLASAADKTIKLWNTATGQCQQTLEGHGGWVESVAFSPDGRQLASASHDHTVKTWDVATGQCQQTLEGHGDSISSVVFSPDGRQLASASNDGTIKLWDIATGLYQQTLEGHGDRVRSVAFSPDGRQLASASDDETIMLWDVATGLCQQTLEGHSWIVTSIAFSSDGRQLASASRDQTIKLWDTATGQCQKTLEGHGRGINSVAFSPNRRQLASASNDKTIKLWDIATGQCQQTLEGHGGWVESVAFSPDGRQLASACDDETVKLWDAATGRCQETLKGESSLDHVFETAIQKPTHEFKDWRGILLKEDIWVSNGPQNILWLPSEYRAESHEAKGSTLAIGCRSGRVLILQFI</sequence>
<organism evidence="1 2">
    <name type="scientific">Colletotrichum truncatum</name>
    <name type="common">Anthracnose fungus</name>
    <name type="synonym">Colletotrichum capsici</name>
    <dbReference type="NCBI Taxonomy" id="5467"/>
    <lineage>
        <taxon>Eukaryota</taxon>
        <taxon>Fungi</taxon>
        <taxon>Dikarya</taxon>
        <taxon>Ascomycota</taxon>
        <taxon>Pezizomycotina</taxon>
        <taxon>Sordariomycetes</taxon>
        <taxon>Hypocreomycetidae</taxon>
        <taxon>Glomerellales</taxon>
        <taxon>Glomerellaceae</taxon>
        <taxon>Colletotrichum</taxon>
        <taxon>Colletotrichum truncatum species complex</taxon>
    </lineage>
</organism>
<dbReference type="Proteomes" id="UP000805649">
    <property type="component" value="Unassembled WGS sequence"/>
</dbReference>
<evidence type="ECO:0000313" key="2">
    <source>
        <dbReference type="Proteomes" id="UP000805649"/>
    </source>
</evidence>